<comment type="similarity">
    <text evidence="1">Belongs to the Luc7 family.</text>
</comment>
<reference evidence="4" key="1">
    <citation type="submission" date="2022-05" db="EMBL/GenBank/DDBJ databases">
        <title>The Musa troglodytarum L. genome provides insights into the mechanism of non-climacteric behaviour and enrichment of carotenoids.</title>
        <authorList>
            <person name="Wang J."/>
        </authorList>
    </citation>
    <scope>NUCLEOTIDE SEQUENCE</scope>
    <source>
        <tissue evidence="4">Leaf</tissue>
    </source>
</reference>
<feature type="domain" description="DUF7812" evidence="3">
    <location>
        <begin position="507"/>
        <end position="591"/>
    </location>
</feature>
<dbReference type="EMBL" id="CP097509">
    <property type="protein sequence ID" value="URE14718.1"/>
    <property type="molecule type" value="Genomic_DNA"/>
</dbReference>
<dbReference type="PANTHER" id="PTHR12375">
    <property type="entry name" value="RNA-BINDING PROTEIN LUC7-RELATED"/>
    <property type="match status" value="1"/>
</dbReference>
<dbReference type="Pfam" id="PF03194">
    <property type="entry name" value="LUC7"/>
    <property type="match status" value="2"/>
</dbReference>
<organism evidence="4 5">
    <name type="scientific">Musa troglodytarum</name>
    <name type="common">fe'i banana</name>
    <dbReference type="NCBI Taxonomy" id="320322"/>
    <lineage>
        <taxon>Eukaryota</taxon>
        <taxon>Viridiplantae</taxon>
        <taxon>Streptophyta</taxon>
        <taxon>Embryophyta</taxon>
        <taxon>Tracheophyta</taxon>
        <taxon>Spermatophyta</taxon>
        <taxon>Magnoliopsida</taxon>
        <taxon>Liliopsida</taxon>
        <taxon>Zingiberales</taxon>
        <taxon>Musaceae</taxon>
        <taxon>Musa</taxon>
    </lineage>
</organism>
<dbReference type="OrthoDB" id="1882119at2759"/>
<feature type="region of interest" description="Disordered" evidence="2">
    <location>
        <begin position="315"/>
        <end position="434"/>
    </location>
</feature>
<evidence type="ECO:0000313" key="4">
    <source>
        <dbReference type="EMBL" id="URE14718.1"/>
    </source>
</evidence>
<name>A0A9E7GP21_9LILI</name>
<dbReference type="Proteomes" id="UP001055439">
    <property type="component" value="Chromosome 7"/>
</dbReference>
<sequence length="664" mass="77024">MDAIRKQLDVLMGANRNGDVAEVNRKYYDRDVCRLFLAGLCPHDLFQLTKMDMGPCPKIHSLQLRKEYEEAKAKGDHNFDRELEDMIERLIVECERKIQRALKRLEDEDAKAAIAISVSKVTQTPEVIELSKQIKEKLKEADVFDFEGKTDSKIRVLEVVEELKAQRADKQSVLLLDAFNKDRASLPQPIQNPSPLATLPVLNPPDPHTQEMINEKLKKAEDLGEMGMIDEAQKALEEAEALKKLGARQEPVLESSKYSAADVRITDQKLRVCDICGAFLSVYDNDRRLADHFGGKLHLGYMQIREKLAELQEERNKKRKIDRPEDDRRSKERSRDRDGAGSRDRDIDREVRGDNRDRGREHDRRNRDHDRHHDRDHRDRDRDTDRSRNYDSRSRRRSRSRSRDRGRDYDRHSNVDRELPELGPASYALPLPPSPTPLRVFKKKKKTTKLFPSPCCFSAVSFRSSRGRLRFSCKLHPEADNIISGVTSLAPYQCPNDLIGINGPNEEARTPMLSFFRRILEVFIDEFLRNCQMRKHFTMTDNVSIAEQQLFVSHGRKNHTTEIHEDQSTKCLTSIEDARRCNSYISGANTCNGETFIQSLPGNQKDPSEWADLVDFIEGTHGKDYSDWLRHRKRFRVWQHEKRLVMKGHKKVVAARRLRSKKAK</sequence>
<keyword evidence="5" id="KW-1185">Reference proteome</keyword>
<dbReference type="GO" id="GO:0006376">
    <property type="term" value="P:mRNA splice site recognition"/>
    <property type="evidence" value="ECO:0007669"/>
    <property type="project" value="InterPro"/>
</dbReference>
<evidence type="ECO:0000256" key="1">
    <source>
        <dbReference type="ARBA" id="ARBA00005655"/>
    </source>
</evidence>
<dbReference type="Pfam" id="PF25104">
    <property type="entry name" value="DUF7812"/>
    <property type="match status" value="1"/>
</dbReference>
<evidence type="ECO:0000256" key="2">
    <source>
        <dbReference type="SAM" id="MobiDB-lite"/>
    </source>
</evidence>
<feature type="compositionally biased region" description="Basic and acidic residues" evidence="2">
    <location>
        <begin position="401"/>
        <end position="420"/>
    </location>
</feature>
<accession>A0A9E7GP21</accession>
<proteinExistence type="inferred from homology"/>
<dbReference type="InterPro" id="IPR056714">
    <property type="entry name" value="DUF7812"/>
</dbReference>
<evidence type="ECO:0000259" key="3">
    <source>
        <dbReference type="Pfam" id="PF25104"/>
    </source>
</evidence>
<dbReference type="GO" id="GO:0005685">
    <property type="term" value="C:U1 snRNP"/>
    <property type="evidence" value="ECO:0007669"/>
    <property type="project" value="InterPro"/>
</dbReference>
<dbReference type="AlphaFoldDB" id="A0A9E7GP21"/>
<feature type="compositionally biased region" description="Basic and acidic residues" evidence="2">
    <location>
        <begin position="315"/>
        <end position="393"/>
    </location>
</feature>
<dbReference type="InterPro" id="IPR004882">
    <property type="entry name" value="Luc7-rel"/>
</dbReference>
<dbReference type="GO" id="GO:0003729">
    <property type="term" value="F:mRNA binding"/>
    <property type="evidence" value="ECO:0007669"/>
    <property type="project" value="InterPro"/>
</dbReference>
<evidence type="ECO:0000313" key="5">
    <source>
        <dbReference type="Proteomes" id="UP001055439"/>
    </source>
</evidence>
<gene>
    <name evidence="4" type="ORF">MUK42_06056</name>
</gene>
<protein>
    <submittedName>
        <fullName evidence="4">RNA-binding protein Luc7-like</fullName>
    </submittedName>
</protein>